<dbReference type="STRING" id="325777.GW15_0204330"/>
<dbReference type="Proteomes" id="UP000028012">
    <property type="component" value="Unassembled WGS sequence"/>
</dbReference>
<evidence type="ECO:0000256" key="1">
    <source>
        <dbReference type="SAM" id="MobiDB-lite"/>
    </source>
</evidence>
<gene>
    <name evidence="2" type="ORF">GW15_0204330</name>
</gene>
<reference evidence="2 3" key="1">
    <citation type="submission" date="2014-09" db="EMBL/GenBank/DDBJ databases">
        <title>A draft genome sequence for Xanthomonas axonopodis pv. vasculorum NCPPB 900.</title>
        <authorList>
            <person name="Harrison J."/>
            <person name="Studholme D.J."/>
        </authorList>
    </citation>
    <scope>NUCLEOTIDE SEQUENCE [LARGE SCALE GENOMIC DNA]</scope>
    <source>
        <strain evidence="2 3">NCPPB 900</strain>
    </source>
</reference>
<proteinExistence type="predicted"/>
<evidence type="ECO:0000313" key="3">
    <source>
        <dbReference type="Proteomes" id="UP000028012"/>
    </source>
</evidence>
<dbReference type="AlphaFoldDB" id="A0A098Q181"/>
<evidence type="ECO:0000313" key="2">
    <source>
        <dbReference type="EMBL" id="KGE53149.1"/>
    </source>
</evidence>
<feature type="compositionally biased region" description="Basic and acidic residues" evidence="1">
    <location>
        <begin position="9"/>
        <end position="19"/>
    </location>
</feature>
<feature type="region of interest" description="Disordered" evidence="1">
    <location>
        <begin position="1"/>
        <end position="25"/>
    </location>
</feature>
<dbReference type="EMBL" id="JPHD02000038">
    <property type="protein sequence ID" value="KGE53149.1"/>
    <property type="molecule type" value="Genomic_DNA"/>
</dbReference>
<protein>
    <submittedName>
        <fullName evidence="2">Uncharacterized protein</fullName>
    </submittedName>
</protein>
<organism evidence="2 3">
    <name type="scientific">Xanthomonas axonopodis pv. vasculorum</name>
    <dbReference type="NCBI Taxonomy" id="325777"/>
    <lineage>
        <taxon>Bacteria</taxon>
        <taxon>Pseudomonadati</taxon>
        <taxon>Pseudomonadota</taxon>
        <taxon>Gammaproteobacteria</taxon>
        <taxon>Lysobacterales</taxon>
        <taxon>Lysobacteraceae</taxon>
        <taxon>Xanthomonas</taxon>
    </lineage>
</organism>
<comment type="caution">
    <text evidence="2">The sequence shown here is derived from an EMBL/GenBank/DDBJ whole genome shotgun (WGS) entry which is preliminary data.</text>
</comment>
<accession>A0A098Q181</accession>
<name>A0A098Q181_9XANT</name>
<dbReference type="HOGENOM" id="CLU_2468236_0_0_6"/>
<sequence length="88" mass="9736">MRSTSCPRTHLDVIDREGRGPVGKTVLDQPDSWRLRFVDRRGGRLCVASAEELAMMVLLERLHRDDAAFYGAMRGGADGPEAPVKLKA</sequence>